<evidence type="ECO:0000259" key="2">
    <source>
        <dbReference type="Pfam" id="PF06580"/>
    </source>
</evidence>
<feature type="transmembrane region" description="Helical" evidence="1">
    <location>
        <begin position="376"/>
        <end position="396"/>
    </location>
</feature>
<feature type="transmembrane region" description="Helical" evidence="1">
    <location>
        <begin position="502"/>
        <end position="523"/>
    </location>
</feature>
<dbReference type="EMBL" id="CP019344">
    <property type="protein sequence ID" value="ARN76841.1"/>
    <property type="molecule type" value="Genomic_DNA"/>
</dbReference>
<dbReference type="Pfam" id="PF13239">
    <property type="entry name" value="2TM"/>
    <property type="match status" value="2"/>
</dbReference>
<dbReference type="GO" id="GO:0016020">
    <property type="term" value="C:membrane"/>
    <property type="evidence" value="ECO:0007669"/>
    <property type="project" value="InterPro"/>
</dbReference>
<feature type="domain" description="Signal transduction histidine kinase internal region" evidence="2">
    <location>
        <begin position="159"/>
        <end position="238"/>
    </location>
</feature>
<gene>
    <name evidence="4" type="ORF">BST97_01850</name>
</gene>
<feature type="transmembrane region" description="Helical" evidence="1">
    <location>
        <begin position="469"/>
        <end position="490"/>
    </location>
</feature>
<reference evidence="4 5" key="1">
    <citation type="submission" date="2016-11" db="EMBL/GenBank/DDBJ databases">
        <title>Trade-off between light-utilization and light-protection in marine flavobacteria.</title>
        <authorList>
            <person name="Kumagai Y."/>
        </authorList>
    </citation>
    <scope>NUCLEOTIDE SEQUENCE [LARGE SCALE GENOMIC DNA]</scope>
    <source>
        <strain evidence="4 5">JCM 13191</strain>
    </source>
</reference>
<proteinExistence type="predicted"/>
<dbReference type="PANTHER" id="PTHR34220:SF7">
    <property type="entry name" value="SENSOR HISTIDINE KINASE YPDA"/>
    <property type="match status" value="1"/>
</dbReference>
<dbReference type="Gene3D" id="3.30.565.10">
    <property type="entry name" value="Histidine kinase-like ATPase, C-terminal domain"/>
    <property type="match status" value="1"/>
</dbReference>
<evidence type="ECO:0000313" key="5">
    <source>
        <dbReference type="Proteomes" id="UP000193431"/>
    </source>
</evidence>
<dbReference type="InterPro" id="IPR050640">
    <property type="entry name" value="Bact_2-comp_sensor_kinase"/>
</dbReference>
<protein>
    <recommendedName>
        <fullName evidence="6">Histidine kinase</fullName>
    </recommendedName>
</protein>
<feature type="transmembrane region" description="Helical" evidence="1">
    <location>
        <begin position="9"/>
        <end position="27"/>
    </location>
</feature>
<dbReference type="Proteomes" id="UP000193431">
    <property type="component" value="Chromosome"/>
</dbReference>
<evidence type="ECO:0000259" key="3">
    <source>
        <dbReference type="Pfam" id="PF13239"/>
    </source>
</evidence>
<keyword evidence="5" id="KW-1185">Reference proteome</keyword>
<name>A0A1W6MGW0_9FLAO</name>
<keyword evidence="1" id="KW-0472">Membrane</keyword>
<feature type="transmembrane region" description="Helical" evidence="1">
    <location>
        <begin position="402"/>
        <end position="419"/>
    </location>
</feature>
<keyword evidence="1" id="KW-0812">Transmembrane</keyword>
<dbReference type="InterPro" id="IPR036890">
    <property type="entry name" value="HATPase_C_sf"/>
</dbReference>
<dbReference type="InterPro" id="IPR010559">
    <property type="entry name" value="Sig_transdc_His_kin_internal"/>
</dbReference>
<evidence type="ECO:0000256" key="1">
    <source>
        <dbReference type="SAM" id="Phobius"/>
    </source>
</evidence>
<accession>A0A1W6MGW0</accession>
<feature type="transmembrane region" description="Helical" evidence="1">
    <location>
        <begin position="39"/>
        <end position="59"/>
    </location>
</feature>
<keyword evidence="1" id="KW-1133">Transmembrane helix</keyword>
<sequence length="543" mass="62919">MTIKRFFEIVYASIGIAVGITLINFLFGNYKDGWESTLINFGINLMFSFSLTLVNNWFFHFMDRFYSWERDGMKRLIIGAIGSVFITMITLFLLLFITTVIIYDQTVSAFWDNQQYEWYMVGLLITLAITVIFHAIYFYKELQARKVSEQKVIARSAEAQFDALKNQLDPHFLFNSLNVLVSLIEENPKAATKFTTSLSKVYRYVLEQRNKETVAVDEELNFARTYVHLLKMRFEDSLEIEIPEQSQDPDALVVPLSLQLLLENAVKHNTVSDSKPLKIRIFETGGELVVENNLQPKSVVKKGSGVGLQNIASRYGLLTDRKMSIEKTDYQYKVQVPILNKDEINKSKNHNTMENYSVEDVKMVHARERVKELKGLYNNAFKSVAIILFLVTINFFTSDFPWAIFPAIGISIGLLMNYLRTTDQDVFLGRQWEERKIEEHIRQNSEGITATYQERYTAAKEQVGEIRGFYHHLLIYIVINAGIAYLNYFIDQWAFPWFLFPLGGWGLGVIGHAIGTFNLNPFLSKDWEERKIKEIVEKENNKL</sequence>
<dbReference type="PANTHER" id="PTHR34220">
    <property type="entry name" value="SENSOR HISTIDINE KINASE YPDA"/>
    <property type="match status" value="1"/>
</dbReference>
<dbReference type="RefSeq" id="WP_211277455.1">
    <property type="nucleotide sequence ID" value="NZ_CP019344.1"/>
</dbReference>
<dbReference type="InterPro" id="IPR025698">
    <property type="entry name" value="2TM_dom"/>
</dbReference>
<dbReference type="GO" id="GO:0000155">
    <property type="term" value="F:phosphorelay sensor kinase activity"/>
    <property type="evidence" value="ECO:0007669"/>
    <property type="project" value="InterPro"/>
</dbReference>
<dbReference type="AlphaFoldDB" id="A0A1W6MGW0"/>
<dbReference type="STRING" id="331648.BST97_01850"/>
<evidence type="ECO:0000313" key="4">
    <source>
        <dbReference type="EMBL" id="ARN76841.1"/>
    </source>
</evidence>
<evidence type="ECO:0008006" key="6">
    <source>
        <dbReference type="Google" id="ProtNLM"/>
    </source>
</evidence>
<feature type="transmembrane region" description="Helical" evidence="1">
    <location>
        <begin position="118"/>
        <end position="139"/>
    </location>
</feature>
<feature type="domain" description="2TM" evidence="3">
    <location>
        <begin position="458"/>
        <end position="536"/>
    </location>
</feature>
<organism evidence="4 5">
    <name type="scientific">Nonlabens spongiae</name>
    <dbReference type="NCBI Taxonomy" id="331648"/>
    <lineage>
        <taxon>Bacteria</taxon>
        <taxon>Pseudomonadati</taxon>
        <taxon>Bacteroidota</taxon>
        <taxon>Flavobacteriia</taxon>
        <taxon>Flavobacteriales</taxon>
        <taxon>Flavobacteriaceae</taxon>
        <taxon>Nonlabens</taxon>
    </lineage>
</organism>
<feature type="domain" description="2TM" evidence="3">
    <location>
        <begin position="365"/>
        <end position="441"/>
    </location>
</feature>
<dbReference type="Pfam" id="PF06580">
    <property type="entry name" value="His_kinase"/>
    <property type="match status" value="1"/>
</dbReference>
<feature type="transmembrane region" description="Helical" evidence="1">
    <location>
        <begin position="80"/>
        <end position="103"/>
    </location>
</feature>